<proteinExistence type="predicted"/>
<dbReference type="AlphaFoldDB" id="A0A2T4UWA4"/>
<keyword evidence="2" id="KW-1185">Reference proteome</keyword>
<name>A0A2T4UWA4_9MICO</name>
<dbReference type="EMBL" id="PZPL01000001">
    <property type="protein sequence ID" value="PTL73811.1"/>
    <property type="molecule type" value="Genomic_DNA"/>
</dbReference>
<accession>A0A2T4UWA4</accession>
<dbReference type="Proteomes" id="UP000241085">
    <property type="component" value="Unassembled WGS sequence"/>
</dbReference>
<evidence type="ECO:0000313" key="1">
    <source>
        <dbReference type="EMBL" id="PTL73811.1"/>
    </source>
</evidence>
<gene>
    <name evidence="1" type="ORF">C1I63_13840</name>
</gene>
<reference evidence="1 2" key="1">
    <citation type="submission" date="2018-03" db="EMBL/GenBank/DDBJ databases">
        <title>Bacteriophage NCPPB3778 and a type I-E CRISPR drive the evolution of the US Biological Select Agent, Rathayibacter toxicus.</title>
        <authorList>
            <person name="Davis E.W.II."/>
            <person name="Tabima J.F."/>
            <person name="Weisberg A.J."/>
            <person name="Dantas Lopes L."/>
            <person name="Wiseman M.S."/>
            <person name="Wiseman M.S."/>
            <person name="Pupko T."/>
            <person name="Belcher M.S."/>
            <person name="Sechler A.J."/>
            <person name="Tancos M.A."/>
            <person name="Schroeder B.K."/>
            <person name="Murray T.D."/>
            <person name="Luster D.G."/>
            <person name="Schneider W.L."/>
            <person name="Rogers E."/>
            <person name="Andreote F.D."/>
            <person name="Grunwald N.J."/>
            <person name="Putnam M.L."/>
            <person name="Chang J.H."/>
        </authorList>
    </citation>
    <scope>NUCLEOTIDE SEQUENCE [LARGE SCALE GENOMIC DNA]</scope>
    <source>
        <strain evidence="1 2">DSM 15933</strain>
    </source>
</reference>
<protein>
    <submittedName>
        <fullName evidence="1">Uncharacterized protein</fullName>
    </submittedName>
</protein>
<dbReference type="RefSeq" id="WP_107575149.1">
    <property type="nucleotide sequence ID" value="NZ_PZPL01000001.1"/>
</dbReference>
<comment type="caution">
    <text evidence="1">The sequence shown here is derived from an EMBL/GenBank/DDBJ whole genome shotgun (WGS) entry which is preliminary data.</text>
</comment>
<evidence type="ECO:0000313" key="2">
    <source>
        <dbReference type="Proteomes" id="UP000241085"/>
    </source>
</evidence>
<sequence>MTPTQHRTAAEKLFTQIDALNHTHPDDSTYEIATAHAILANTAGTGDDYDKAGELIEQAEQIAARITTSAIRFAKQAQVRAHLATR</sequence>
<organism evidence="1 2">
    <name type="scientific">Rathayibacter caricis DSM 15933</name>
    <dbReference type="NCBI Taxonomy" id="1328867"/>
    <lineage>
        <taxon>Bacteria</taxon>
        <taxon>Bacillati</taxon>
        <taxon>Actinomycetota</taxon>
        <taxon>Actinomycetes</taxon>
        <taxon>Micrococcales</taxon>
        <taxon>Microbacteriaceae</taxon>
        <taxon>Rathayibacter</taxon>
    </lineage>
</organism>